<dbReference type="InterPro" id="IPR036397">
    <property type="entry name" value="RNaseH_sf"/>
</dbReference>
<dbReference type="Gene3D" id="3.30.420.10">
    <property type="entry name" value="Ribonuclease H-like superfamily/Ribonuclease H"/>
    <property type="match status" value="1"/>
</dbReference>
<sequence length="93" mass="10904">NKVIFSDETKKISESNMFGKKPNQGLVNRFLIKRSMFGGKYIVNVYKIDSGIYSKIYKEILKDDMLNSANYCVDDEDCWWFQQDNTACNKLKK</sequence>
<feature type="non-terminal residue" evidence="1">
    <location>
        <position position="1"/>
    </location>
</feature>
<proteinExistence type="predicted"/>
<comment type="caution">
    <text evidence="1">The sequence shown here is derived from an EMBL/GenBank/DDBJ whole genome shotgun (WGS) entry which is preliminary data.</text>
</comment>
<dbReference type="AlphaFoldDB" id="X6PEU5"/>
<organism evidence="1 2">
    <name type="scientific">Reticulomyxa filosa</name>
    <dbReference type="NCBI Taxonomy" id="46433"/>
    <lineage>
        <taxon>Eukaryota</taxon>
        <taxon>Sar</taxon>
        <taxon>Rhizaria</taxon>
        <taxon>Retaria</taxon>
        <taxon>Foraminifera</taxon>
        <taxon>Monothalamids</taxon>
        <taxon>Reticulomyxidae</taxon>
        <taxon>Reticulomyxa</taxon>
    </lineage>
</organism>
<keyword evidence="2" id="KW-1185">Reference proteome</keyword>
<evidence type="ECO:0000313" key="2">
    <source>
        <dbReference type="Proteomes" id="UP000023152"/>
    </source>
</evidence>
<evidence type="ECO:0000313" key="1">
    <source>
        <dbReference type="EMBL" id="ETO36731.1"/>
    </source>
</evidence>
<gene>
    <name evidence="1" type="ORF">RFI_00329</name>
</gene>
<dbReference type="EMBL" id="ASPP01000340">
    <property type="protein sequence ID" value="ETO36731.1"/>
    <property type="molecule type" value="Genomic_DNA"/>
</dbReference>
<accession>X6PEU5</accession>
<protein>
    <submittedName>
        <fullName evidence="1">Uncharacterized protein</fullName>
    </submittedName>
</protein>
<dbReference type="Proteomes" id="UP000023152">
    <property type="component" value="Unassembled WGS sequence"/>
</dbReference>
<dbReference type="GO" id="GO:0003676">
    <property type="term" value="F:nucleic acid binding"/>
    <property type="evidence" value="ECO:0007669"/>
    <property type="project" value="InterPro"/>
</dbReference>
<reference evidence="1 2" key="1">
    <citation type="journal article" date="2013" name="Curr. Biol.">
        <title>The Genome of the Foraminiferan Reticulomyxa filosa.</title>
        <authorList>
            <person name="Glockner G."/>
            <person name="Hulsmann N."/>
            <person name="Schleicher M."/>
            <person name="Noegel A.A."/>
            <person name="Eichinger L."/>
            <person name="Gallinger C."/>
            <person name="Pawlowski J."/>
            <person name="Sierra R."/>
            <person name="Euteneuer U."/>
            <person name="Pillet L."/>
            <person name="Moustafa A."/>
            <person name="Platzer M."/>
            <person name="Groth M."/>
            <person name="Szafranski K."/>
            <person name="Schliwa M."/>
        </authorList>
    </citation>
    <scope>NUCLEOTIDE SEQUENCE [LARGE SCALE GENOMIC DNA]</scope>
</reference>
<name>X6PEU5_RETFI</name>